<reference evidence="1 2" key="2">
    <citation type="journal article" date="2022" name="Mol. Ecol. Resour.">
        <title>The genomes of chicory, endive, great burdock and yacon provide insights into Asteraceae paleo-polyploidization history and plant inulin production.</title>
        <authorList>
            <person name="Fan W."/>
            <person name="Wang S."/>
            <person name="Wang H."/>
            <person name="Wang A."/>
            <person name="Jiang F."/>
            <person name="Liu H."/>
            <person name="Zhao H."/>
            <person name="Xu D."/>
            <person name="Zhang Y."/>
        </authorList>
    </citation>
    <scope>NUCLEOTIDE SEQUENCE [LARGE SCALE GENOMIC DNA]</scope>
    <source>
        <strain evidence="2">cv. Niubang</strain>
    </source>
</reference>
<dbReference type="EMBL" id="CM042047">
    <property type="protein sequence ID" value="KAI3772372.1"/>
    <property type="molecule type" value="Genomic_DNA"/>
</dbReference>
<organism evidence="1 2">
    <name type="scientific">Arctium lappa</name>
    <name type="common">Greater burdock</name>
    <name type="synonym">Lappa major</name>
    <dbReference type="NCBI Taxonomy" id="4217"/>
    <lineage>
        <taxon>Eukaryota</taxon>
        <taxon>Viridiplantae</taxon>
        <taxon>Streptophyta</taxon>
        <taxon>Embryophyta</taxon>
        <taxon>Tracheophyta</taxon>
        <taxon>Spermatophyta</taxon>
        <taxon>Magnoliopsida</taxon>
        <taxon>eudicotyledons</taxon>
        <taxon>Gunneridae</taxon>
        <taxon>Pentapetalae</taxon>
        <taxon>asterids</taxon>
        <taxon>campanulids</taxon>
        <taxon>Asterales</taxon>
        <taxon>Asteraceae</taxon>
        <taxon>Carduoideae</taxon>
        <taxon>Cardueae</taxon>
        <taxon>Arctiinae</taxon>
        <taxon>Arctium</taxon>
    </lineage>
</organism>
<sequence length="185" mass="20262">MAAATPSLSLNSDRWFTVADGSQSNQDLGVHGRRWFTDLGVQSMVHRSAKKMVVACRVDVHGCRSFFYSFFPAIWWLPWSSMAVDLVHLLRRFEPLLRGKGVAENDGGGGTLVWPCVFQELPTLCDLVLEMEGAGAPGEVCGVHEKEMQGDHSGKGGCAAQEKAPTKRGQRREADEEEGIGEDGR</sequence>
<keyword evidence="2" id="KW-1185">Reference proteome</keyword>
<name>A0ACB9FMP5_ARCLA</name>
<reference evidence="2" key="1">
    <citation type="journal article" date="2022" name="Mol. Ecol. Resour.">
        <title>The genomes of chicory, endive, great burdock and yacon provide insights into Asteraceae palaeo-polyploidization history and plant inulin production.</title>
        <authorList>
            <person name="Fan W."/>
            <person name="Wang S."/>
            <person name="Wang H."/>
            <person name="Wang A."/>
            <person name="Jiang F."/>
            <person name="Liu H."/>
            <person name="Zhao H."/>
            <person name="Xu D."/>
            <person name="Zhang Y."/>
        </authorList>
    </citation>
    <scope>NUCLEOTIDE SEQUENCE [LARGE SCALE GENOMIC DNA]</scope>
    <source>
        <strain evidence="2">cv. Niubang</strain>
    </source>
</reference>
<accession>A0ACB9FMP5</accession>
<comment type="caution">
    <text evidence="1">The sequence shown here is derived from an EMBL/GenBank/DDBJ whole genome shotgun (WGS) entry which is preliminary data.</text>
</comment>
<gene>
    <name evidence="1" type="ORF">L6452_03557</name>
</gene>
<proteinExistence type="predicted"/>
<evidence type="ECO:0000313" key="2">
    <source>
        <dbReference type="Proteomes" id="UP001055879"/>
    </source>
</evidence>
<protein>
    <submittedName>
        <fullName evidence="1">Uncharacterized protein</fullName>
    </submittedName>
</protein>
<dbReference type="Proteomes" id="UP001055879">
    <property type="component" value="Linkage Group LG01"/>
</dbReference>
<evidence type="ECO:0000313" key="1">
    <source>
        <dbReference type="EMBL" id="KAI3772372.1"/>
    </source>
</evidence>